<keyword evidence="9" id="KW-1185">Reference proteome</keyword>
<evidence type="ECO:0000256" key="7">
    <source>
        <dbReference type="SAM" id="Coils"/>
    </source>
</evidence>
<dbReference type="PANTHER" id="PTHR23183:SF0">
    <property type="entry name" value="NUCLEOLAR PROTEIN 14"/>
    <property type="match status" value="1"/>
</dbReference>
<keyword evidence="4" id="KW-0698">rRNA processing</keyword>
<evidence type="ECO:0000256" key="2">
    <source>
        <dbReference type="ARBA" id="ARBA00007466"/>
    </source>
</evidence>
<keyword evidence="5" id="KW-0539">Nucleus</keyword>
<organism evidence="8 9">
    <name type="scientific">Papaver nudicaule</name>
    <name type="common">Iceland poppy</name>
    <dbReference type="NCBI Taxonomy" id="74823"/>
    <lineage>
        <taxon>Eukaryota</taxon>
        <taxon>Viridiplantae</taxon>
        <taxon>Streptophyta</taxon>
        <taxon>Embryophyta</taxon>
        <taxon>Tracheophyta</taxon>
        <taxon>Spermatophyta</taxon>
        <taxon>Magnoliopsida</taxon>
        <taxon>Ranunculales</taxon>
        <taxon>Papaveraceae</taxon>
        <taxon>Papaveroideae</taxon>
        <taxon>Papaver</taxon>
    </lineage>
</organism>
<feature type="coiled-coil region" evidence="7">
    <location>
        <begin position="180"/>
        <end position="234"/>
    </location>
</feature>
<dbReference type="GO" id="GO:0032040">
    <property type="term" value="C:small-subunit processome"/>
    <property type="evidence" value="ECO:0007669"/>
    <property type="project" value="InterPro"/>
</dbReference>
<dbReference type="InterPro" id="IPR007276">
    <property type="entry name" value="Nop14"/>
</dbReference>
<dbReference type="GO" id="GO:0030692">
    <property type="term" value="C:Noc4p-Nop14p complex"/>
    <property type="evidence" value="ECO:0007669"/>
    <property type="project" value="TreeGrafter"/>
</dbReference>
<dbReference type="AlphaFoldDB" id="A0AA41W0Q8"/>
<evidence type="ECO:0000256" key="5">
    <source>
        <dbReference type="ARBA" id="ARBA00023242"/>
    </source>
</evidence>
<comment type="similarity">
    <text evidence="2">Belongs to the NOP14 family.</text>
</comment>
<dbReference type="Pfam" id="PF04147">
    <property type="entry name" value="Nop14"/>
    <property type="match status" value="1"/>
</dbReference>
<dbReference type="Proteomes" id="UP001177140">
    <property type="component" value="Unassembled WGS sequence"/>
</dbReference>
<comment type="subcellular location">
    <subcellularLocation>
        <location evidence="1">Nucleus</location>
        <location evidence="1">Nucleolus</location>
    </subcellularLocation>
</comment>
<evidence type="ECO:0000256" key="4">
    <source>
        <dbReference type="ARBA" id="ARBA00022552"/>
    </source>
</evidence>
<dbReference type="PANTHER" id="PTHR23183">
    <property type="entry name" value="NOP14"/>
    <property type="match status" value="1"/>
</dbReference>
<keyword evidence="7" id="KW-0175">Coiled coil</keyword>
<comment type="caution">
    <text evidence="8">The sequence shown here is derived from an EMBL/GenBank/DDBJ whole genome shotgun (WGS) entry which is preliminary data.</text>
</comment>
<keyword evidence="3" id="KW-0690">Ribosome biogenesis</keyword>
<protein>
    <submittedName>
        <fullName evidence="8">Uncharacterized protein</fullName>
    </submittedName>
</protein>
<sequence length="251" mass="28974">ISRQSKKFYPEALIFLRTVLISALDLGEKLPSHLQPWLQLTANVSEAHSLDFLAVIDKTDDSPIFNSDNFRVSVLVSVTDILRGFVQVYEGYNSFPEIFMPISTLLNEVSRQNHIPDQLQEKINGVIKLIEVKVDEYWSLRQPLQLRQKRLEPIKLLNPKFEDNYVKGRDYDPDRERSEVKKLRKRLKREEKGAASELRKDNKFVAEAKMKAVAVEKQERAEKAGKAMAFLQEQQHAWNSGALGGKGKRRR</sequence>
<feature type="non-terminal residue" evidence="8">
    <location>
        <position position="251"/>
    </location>
</feature>
<dbReference type="EMBL" id="JAJJMA010334621">
    <property type="protein sequence ID" value="MCL7051069.1"/>
    <property type="molecule type" value="Genomic_DNA"/>
</dbReference>
<proteinExistence type="inferred from homology"/>
<evidence type="ECO:0000313" key="8">
    <source>
        <dbReference type="EMBL" id="MCL7051069.1"/>
    </source>
</evidence>
<evidence type="ECO:0000256" key="1">
    <source>
        <dbReference type="ARBA" id="ARBA00004604"/>
    </source>
</evidence>
<evidence type="ECO:0000256" key="3">
    <source>
        <dbReference type="ARBA" id="ARBA00022517"/>
    </source>
</evidence>
<dbReference type="GO" id="GO:0030490">
    <property type="term" value="P:maturation of SSU-rRNA"/>
    <property type="evidence" value="ECO:0007669"/>
    <property type="project" value="TreeGrafter"/>
</dbReference>
<accession>A0AA41W0Q8</accession>
<evidence type="ECO:0000313" key="9">
    <source>
        <dbReference type="Proteomes" id="UP001177140"/>
    </source>
</evidence>
<comment type="function">
    <text evidence="6">Involved in nucleolar processing of pre-18S ribosomal RNA. Has a role in the nuclear export of 40S pre-ribosomal subunit to the cytoplasm.</text>
</comment>
<evidence type="ECO:0000256" key="6">
    <source>
        <dbReference type="ARBA" id="ARBA00024695"/>
    </source>
</evidence>
<name>A0AA41W0Q8_PAPNU</name>
<gene>
    <name evidence="8" type="ORF">MKW94_025752</name>
</gene>
<reference evidence="8" key="1">
    <citation type="submission" date="2022-03" db="EMBL/GenBank/DDBJ databases">
        <title>A functionally conserved STORR gene fusion in Papaver species that diverged 16.8 million years ago.</title>
        <authorList>
            <person name="Catania T."/>
        </authorList>
    </citation>
    <scope>NUCLEOTIDE SEQUENCE</scope>
    <source>
        <strain evidence="8">S-191538</strain>
    </source>
</reference>